<evidence type="ECO:0000313" key="4">
    <source>
        <dbReference type="Proteomes" id="UP000232631"/>
    </source>
</evidence>
<reference evidence="2 4" key="1">
    <citation type="submission" date="2016-10" db="EMBL/GenBank/DDBJ databases">
        <title>Comparative genomics between deep and shallow subseafloor isolates.</title>
        <authorList>
            <person name="Ishii S."/>
            <person name="Miller J.R."/>
            <person name="Sutton G."/>
            <person name="Suzuki S."/>
            <person name="Methe B."/>
            <person name="Inagaki F."/>
            <person name="Imachi H."/>
        </authorList>
    </citation>
    <scope>NUCLEOTIDE SEQUENCE [LARGE SCALE GENOMIC DNA]</scope>
    <source>
        <strain evidence="2 4">A8p</strain>
    </source>
</reference>
<protein>
    <submittedName>
        <fullName evidence="3">DUF356 domain-containing protein</fullName>
    </submittedName>
</protein>
<feature type="region of interest" description="Disordered" evidence="1">
    <location>
        <begin position="108"/>
        <end position="128"/>
    </location>
</feature>
<reference evidence="3 5" key="2">
    <citation type="submission" date="2020-04" db="EMBL/GenBank/DDBJ databases">
        <title>Draft genome of Methanobacterium subterraneum isolated from animal feces.</title>
        <authorList>
            <person name="Ouboter H.T."/>
            <person name="Berger S."/>
            <person name="Gungor E."/>
            <person name="Jetten M.S.M."/>
            <person name="Welte C.U."/>
        </authorList>
    </citation>
    <scope>NUCLEOTIDE SEQUENCE [LARGE SCALE GENOMIC DNA]</scope>
    <source>
        <strain evidence="3">HO_2020</strain>
    </source>
</reference>
<dbReference type="RefSeq" id="WP_100907543.1">
    <property type="nucleotide sequence ID" value="NZ_CP017768.1"/>
</dbReference>
<sequence length="128" mass="14569">MTIVLIRAENQTKILNSLADIERHAGLKINGTPRIIDNNLADKYAKSIMKDRLRSKSKIAVLVSVKEDATLSILQIRKIHPPAHLVVISEEYRQWEEIKKIFNTLPPLKGYYSSKKKTNSAKNPPSHK</sequence>
<evidence type="ECO:0000256" key="1">
    <source>
        <dbReference type="SAM" id="MobiDB-lite"/>
    </source>
</evidence>
<dbReference type="Proteomes" id="UP000232631">
    <property type="component" value="Chromosome"/>
</dbReference>
<evidence type="ECO:0000313" key="5">
    <source>
        <dbReference type="Proteomes" id="UP000591058"/>
    </source>
</evidence>
<dbReference type="Proteomes" id="UP000591058">
    <property type="component" value="Unassembled WGS sequence"/>
</dbReference>
<evidence type="ECO:0000313" key="2">
    <source>
        <dbReference type="EMBL" id="AUB59281.1"/>
    </source>
</evidence>
<accession>A0A2H4VMF4</accession>
<name>A0A2H4VMF4_9EURY</name>
<keyword evidence="4" id="KW-1185">Reference proteome</keyword>
<proteinExistence type="predicted"/>
<evidence type="ECO:0000313" key="3">
    <source>
        <dbReference type="EMBL" id="NMO08839.1"/>
    </source>
</evidence>
<dbReference type="InterPro" id="IPR007154">
    <property type="entry name" value="DUF356"/>
</dbReference>
<dbReference type="Pfam" id="PF04009">
    <property type="entry name" value="DUF356"/>
    <property type="match status" value="1"/>
</dbReference>
<dbReference type="GeneID" id="35124013"/>
<dbReference type="KEGG" id="msub:BK009_00425"/>
<feature type="compositionally biased region" description="Basic residues" evidence="1">
    <location>
        <begin position="114"/>
        <end position="128"/>
    </location>
</feature>
<dbReference type="EMBL" id="JABBYL010000011">
    <property type="protein sequence ID" value="NMO08839.1"/>
    <property type="molecule type" value="Genomic_DNA"/>
</dbReference>
<gene>
    <name evidence="2" type="ORF">BK009_00425</name>
    <name evidence="3" type="ORF">HG719_03165</name>
</gene>
<dbReference type="EMBL" id="CP017768">
    <property type="protein sequence ID" value="AUB59281.1"/>
    <property type="molecule type" value="Genomic_DNA"/>
</dbReference>
<organism evidence="2 4">
    <name type="scientific">Methanobacterium subterraneum</name>
    <dbReference type="NCBI Taxonomy" id="59277"/>
    <lineage>
        <taxon>Archaea</taxon>
        <taxon>Methanobacteriati</taxon>
        <taxon>Methanobacteriota</taxon>
        <taxon>Methanomada group</taxon>
        <taxon>Methanobacteria</taxon>
        <taxon>Methanobacteriales</taxon>
        <taxon>Methanobacteriaceae</taxon>
        <taxon>Methanobacterium</taxon>
    </lineage>
</organism>
<dbReference type="PIRSF" id="PIRSF006606">
    <property type="entry name" value="UCP006606"/>
    <property type="match status" value="1"/>
</dbReference>
<dbReference type="AlphaFoldDB" id="A0A2H4VMF4"/>